<accession>A0A8T2MMP7</accession>
<evidence type="ECO:0000313" key="1">
    <source>
        <dbReference type="EMBL" id="KAG9329699.1"/>
    </source>
</evidence>
<reference evidence="1" key="1">
    <citation type="thesis" date="2021" institute="BYU ScholarsArchive" country="Provo, UT, USA">
        <title>Applications of and Algorithms for Genome Assembly and Genomic Analyses with an Emphasis on Marine Teleosts.</title>
        <authorList>
            <person name="Pickett B.D."/>
        </authorList>
    </citation>
    <scope>NUCLEOTIDE SEQUENCE</scope>
    <source>
        <strain evidence="1">HI-2016</strain>
    </source>
</reference>
<sequence length="86" mass="9767">KRLLNTVRENLDDTGNVRKWTFGEKNQSKTRTIMMMGETGTGKSTLINVMVNYILGVEKMDEFYSLSDSLTPLAMGTRKEKIMTNS</sequence>
<name>A0A8T2MMP7_9TELE</name>
<dbReference type="AlphaFoldDB" id="A0A8T2MMP7"/>
<keyword evidence="2" id="KW-1185">Reference proteome</keyword>
<proteinExistence type="predicted"/>
<dbReference type="InterPro" id="IPR025662">
    <property type="entry name" value="Sigma_54_int_dom_ATP-bd_1"/>
</dbReference>
<dbReference type="InterPro" id="IPR027417">
    <property type="entry name" value="P-loop_NTPase"/>
</dbReference>
<dbReference type="EMBL" id="JAFBMS010000991">
    <property type="protein sequence ID" value="KAG9329699.1"/>
    <property type="molecule type" value="Genomic_DNA"/>
</dbReference>
<dbReference type="SUPFAM" id="SSF52540">
    <property type="entry name" value="P-loop containing nucleoside triphosphate hydrolases"/>
    <property type="match status" value="1"/>
</dbReference>
<dbReference type="Proteomes" id="UP000824540">
    <property type="component" value="Unassembled WGS sequence"/>
</dbReference>
<protein>
    <submittedName>
        <fullName evidence="1">Uncharacterized protein</fullName>
    </submittedName>
</protein>
<dbReference type="OrthoDB" id="8954335at2759"/>
<feature type="non-terminal residue" evidence="1">
    <location>
        <position position="86"/>
    </location>
</feature>
<dbReference type="PROSITE" id="PS00675">
    <property type="entry name" value="SIGMA54_INTERACT_1"/>
    <property type="match status" value="1"/>
</dbReference>
<organism evidence="1 2">
    <name type="scientific">Albula glossodonta</name>
    <name type="common">roundjaw bonefish</name>
    <dbReference type="NCBI Taxonomy" id="121402"/>
    <lineage>
        <taxon>Eukaryota</taxon>
        <taxon>Metazoa</taxon>
        <taxon>Chordata</taxon>
        <taxon>Craniata</taxon>
        <taxon>Vertebrata</taxon>
        <taxon>Euteleostomi</taxon>
        <taxon>Actinopterygii</taxon>
        <taxon>Neopterygii</taxon>
        <taxon>Teleostei</taxon>
        <taxon>Albuliformes</taxon>
        <taxon>Albulidae</taxon>
        <taxon>Albula</taxon>
    </lineage>
</organism>
<comment type="caution">
    <text evidence="1">The sequence shown here is derived from an EMBL/GenBank/DDBJ whole genome shotgun (WGS) entry which is preliminary data.</text>
</comment>
<gene>
    <name evidence="1" type="ORF">JZ751_030051</name>
</gene>
<dbReference type="Gene3D" id="3.40.50.300">
    <property type="entry name" value="P-loop containing nucleotide triphosphate hydrolases"/>
    <property type="match status" value="1"/>
</dbReference>
<dbReference type="PANTHER" id="PTHR32046:SF11">
    <property type="entry name" value="IMMUNE-ASSOCIATED NUCLEOTIDE-BINDING PROTEIN 10-LIKE"/>
    <property type="match status" value="1"/>
</dbReference>
<evidence type="ECO:0000313" key="2">
    <source>
        <dbReference type="Proteomes" id="UP000824540"/>
    </source>
</evidence>
<dbReference type="PANTHER" id="PTHR32046">
    <property type="entry name" value="G DOMAIN-CONTAINING PROTEIN"/>
    <property type="match status" value="1"/>
</dbReference>